<keyword evidence="2" id="KW-1185">Reference proteome</keyword>
<dbReference type="RefSeq" id="XP_040952736.1">
    <property type="nucleotide sequence ID" value="XM_041096802.1"/>
</dbReference>
<evidence type="ECO:0000259" key="1">
    <source>
        <dbReference type="Pfam" id="PF00078"/>
    </source>
</evidence>
<protein>
    <submittedName>
        <fullName evidence="3">Secreted RxLR effector protein 78-like</fullName>
    </submittedName>
</protein>
<evidence type="ECO:0000313" key="3">
    <source>
        <dbReference type="RefSeq" id="XP_040952736.1"/>
    </source>
</evidence>
<proteinExistence type="predicted"/>
<dbReference type="GeneID" id="121219123"/>
<sequence>MPPSQSLASSCLVVTNNIKSLQKALSRRIKEVIGMVERKWGNLIFKLDFSKTYDCVQWDFLEEVLLEMGFGERCTWWMMECVTTARATVLVNGSVTNKFRVGKGLRQGDPVSPFLFILVMKVLHLMLDRAEELGLIGGI</sequence>
<dbReference type="SUPFAM" id="SSF56672">
    <property type="entry name" value="DNA/RNA polymerases"/>
    <property type="match status" value="1"/>
</dbReference>
<feature type="domain" description="Reverse transcriptase" evidence="1">
    <location>
        <begin position="38"/>
        <end position="128"/>
    </location>
</feature>
<name>A0ABM3AD37_GOSHI</name>
<accession>A0ABM3AD37</accession>
<dbReference type="Pfam" id="PF00078">
    <property type="entry name" value="RVT_1"/>
    <property type="match status" value="1"/>
</dbReference>
<reference evidence="3" key="2">
    <citation type="submission" date="2025-08" db="UniProtKB">
        <authorList>
            <consortium name="RefSeq"/>
        </authorList>
    </citation>
    <scope>IDENTIFICATION</scope>
</reference>
<dbReference type="InterPro" id="IPR000477">
    <property type="entry name" value="RT_dom"/>
</dbReference>
<dbReference type="InterPro" id="IPR043502">
    <property type="entry name" value="DNA/RNA_pol_sf"/>
</dbReference>
<dbReference type="PANTHER" id="PTHR31635:SF196">
    <property type="entry name" value="REVERSE TRANSCRIPTASE DOMAIN-CONTAINING PROTEIN-RELATED"/>
    <property type="match status" value="1"/>
</dbReference>
<organism evidence="2 3">
    <name type="scientific">Gossypium hirsutum</name>
    <name type="common">Upland cotton</name>
    <name type="synonym">Gossypium mexicanum</name>
    <dbReference type="NCBI Taxonomy" id="3635"/>
    <lineage>
        <taxon>Eukaryota</taxon>
        <taxon>Viridiplantae</taxon>
        <taxon>Streptophyta</taxon>
        <taxon>Embryophyta</taxon>
        <taxon>Tracheophyta</taxon>
        <taxon>Spermatophyta</taxon>
        <taxon>Magnoliopsida</taxon>
        <taxon>eudicotyledons</taxon>
        <taxon>Gunneridae</taxon>
        <taxon>Pentapetalae</taxon>
        <taxon>rosids</taxon>
        <taxon>malvids</taxon>
        <taxon>Malvales</taxon>
        <taxon>Malvaceae</taxon>
        <taxon>Malvoideae</taxon>
        <taxon>Gossypium</taxon>
    </lineage>
</organism>
<dbReference type="PANTHER" id="PTHR31635">
    <property type="entry name" value="REVERSE TRANSCRIPTASE DOMAIN-CONTAINING PROTEIN-RELATED"/>
    <property type="match status" value="1"/>
</dbReference>
<evidence type="ECO:0000313" key="2">
    <source>
        <dbReference type="Proteomes" id="UP000818029"/>
    </source>
</evidence>
<reference evidence="2" key="1">
    <citation type="journal article" date="2020" name="Nat. Genet.">
        <title>Genomic diversifications of five Gossypium allopolyploid species and their impact on cotton improvement.</title>
        <authorList>
            <person name="Chen Z.J."/>
            <person name="Sreedasyam A."/>
            <person name="Ando A."/>
            <person name="Song Q."/>
            <person name="De Santiago L.M."/>
            <person name="Hulse-Kemp A.M."/>
            <person name="Ding M."/>
            <person name="Ye W."/>
            <person name="Kirkbride R.C."/>
            <person name="Jenkins J."/>
            <person name="Plott C."/>
            <person name="Lovell J."/>
            <person name="Lin Y.M."/>
            <person name="Vaughn R."/>
            <person name="Liu B."/>
            <person name="Simpson S."/>
            <person name="Scheffler B.E."/>
            <person name="Wen L."/>
            <person name="Saski C.A."/>
            <person name="Grover C.E."/>
            <person name="Hu G."/>
            <person name="Conover J.L."/>
            <person name="Carlson J.W."/>
            <person name="Shu S."/>
            <person name="Boston L.B."/>
            <person name="Williams M."/>
            <person name="Peterson D.G."/>
            <person name="McGee K."/>
            <person name="Jones D.C."/>
            <person name="Wendel J.F."/>
            <person name="Stelly D.M."/>
            <person name="Grimwood J."/>
            <person name="Schmutz J."/>
        </authorList>
    </citation>
    <scope>NUCLEOTIDE SEQUENCE [LARGE SCALE GENOMIC DNA]</scope>
    <source>
        <strain evidence="2">cv. TM-1</strain>
    </source>
</reference>
<dbReference type="Proteomes" id="UP000818029">
    <property type="component" value="Chromosome D07"/>
</dbReference>
<gene>
    <name evidence="3" type="primary">LOC121219123</name>
</gene>